<evidence type="ECO:0000313" key="2">
    <source>
        <dbReference type="EMBL" id="MBB6439940.1"/>
    </source>
</evidence>
<evidence type="ECO:0000259" key="1">
    <source>
        <dbReference type="Pfam" id="PF21897"/>
    </source>
</evidence>
<dbReference type="AlphaFoldDB" id="A0A7X0HLX8"/>
<name>A0A7X0HLX8_9ACTN</name>
<comment type="caution">
    <text evidence="2">The sequence shown here is derived from an EMBL/GenBank/DDBJ whole genome shotgun (WGS) entry which is preliminary data.</text>
</comment>
<dbReference type="InterPro" id="IPR054212">
    <property type="entry name" value="DUF6919"/>
</dbReference>
<dbReference type="Pfam" id="PF21897">
    <property type="entry name" value="DUF6919"/>
    <property type="match status" value="1"/>
</dbReference>
<feature type="domain" description="DUF6919" evidence="1">
    <location>
        <begin position="5"/>
        <end position="188"/>
    </location>
</feature>
<reference evidence="2 3" key="1">
    <citation type="submission" date="2020-08" db="EMBL/GenBank/DDBJ databases">
        <title>Genomic Encyclopedia of Type Strains, Phase IV (KMG-IV): sequencing the most valuable type-strain genomes for metagenomic binning, comparative biology and taxonomic classification.</title>
        <authorList>
            <person name="Goeker M."/>
        </authorList>
    </citation>
    <scope>NUCLEOTIDE SEQUENCE [LARGE SCALE GENOMIC DNA]</scope>
    <source>
        <strain evidence="2 3">DSM 40141</strain>
    </source>
</reference>
<dbReference type="EMBL" id="JACHEM010000032">
    <property type="protein sequence ID" value="MBB6439940.1"/>
    <property type="molecule type" value="Genomic_DNA"/>
</dbReference>
<evidence type="ECO:0000313" key="3">
    <source>
        <dbReference type="Proteomes" id="UP000540423"/>
    </source>
</evidence>
<accession>A0A7X0HLX8</accession>
<sequence length="206" mass="22894">MSRADRARWRSAETLHDLGALVASWLVGDIASQPGYQPRYGPDEETRHLLPVLTAVNRLGYVTDCSQPGESRVGVDGQWWEQRAAVSGLVGDRQLRDRLVAAAESAGLLVVQHDTTPREHAEGIPVTFSRGRSYTFFGRFMAARDLLTLWPADLISAPALGTVLSAWQFTIIDPVWGRDDVLWEALTGVVRLYRLDAVELTKKEPK</sequence>
<protein>
    <recommendedName>
        <fullName evidence="1">DUF6919 domain-containing protein</fullName>
    </recommendedName>
</protein>
<organism evidence="2 3">
    <name type="scientific">Streptomyces candidus</name>
    <dbReference type="NCBI Taxonomy" id="67283"/>
    <lineage>
        <taxon>Bacteria</taxon>
        <taxon>Bacillati</taxon>
        <taxon>Actinomycetota</taxon>
        <taxon>Actinomycetes</taxon>
        <taxon>Kitasatosporales</taxon>
        <taxon>Streptomycetaceae</taxon>
        <taxon>Streptomyces</taxon>
    </lineage>
</organism>
<keyword evidence="3" id="KW-1185">Reference proteome</keyword>
<gene>
    <name evidence="2" type="ORF">HNQ79_006453</name>
</gene>
<proteinExistence type="predicted"/>
<dbReference type="RefSeq" id="WP_185036426.1">
    <property type="nucleotide sequence ID" value="NZ_BNBN01000019.1"/>
</dbReference>
<dbReference type="Proteomes" id="UP000540423">
    <property type="component" value="Unassembled WGS sequence"/>
</dbReference>